<reference evidence="8" key="1">
    <citation type="journal article" date="2023" name="Mol. Biol. Evol.">
        <title>Third-Generation Sequencing Reveals the Adaptive Role of the Epigenome in Three Deep-Sea Polychaetes.</title>
        <authorList>
            <person name="Perez M."/>
            <person name="Aroh O."/>
            <person name="Sun Y."/>
            <person name="Lan Y."/>
            <person name="Juniper S.K."/>
            <person name="Young C.R."/>
            <person name="Angers B."/>
            <person name="Qian P.Y."/>
        </authorList>
    </citation>
    <scope>NUCLEOTIDE SEQUENCE</scope>
    <source>
        <strain evidence="8">R07B-5</strain>
    </source>
</reference>
<evidence type="ECO:0000256" key="1">
    <source>
        <dbReference type="ARBA" id="ARBA00012386"/>
    </source>
</evidence>
<keyword evidence="2" id="KW-0808">Transferase</keyword>
<dbReference type="PANTHER" id="PTHR21392:SF0">
    <property type="entry name" value="TRNA-URIDINE AMINOCARBOXYPROPYLTRANSFERASE 2"/>
    <property type="match status" value="1"/>
</dbReference>
<dbReference type="InterPro" id="IPR039262">
    <property type="entry name" value="DTWD2/TAPT"/>
</dbReference>
<dbReference type="GO" id="GO:0016432">
    <property type="term" value="F:tRNA-uridine aminocarboxypropyltransferase activity"/>
    <property type="evidence" value="ECO:0007669"/>
    <property type="project" value="UniProtKB-EC"/>
</dbReference>
<evidence type="ECO:0000313" key="8">
    <source>
        <dbReference type="EMBL" id="KAK2171557.1"/>
    </source>
</evidence>
<gene>
    <name evidence="8" type="ORF">NP493_1054g00014</name>
</gene>
<dbReference type="GO" id="GO:0008033">
    <property type="term" value="P:tRNA processing"/>
    <property type="evidence" value="ECO:0007669"/>
    <property type="project" value="UniProtKB-KW"/>
</dbReference>
<dbReference type="SMART" id="SM01144">
    <property type="entry name" value="DTW"/>
    <property type="match status" value="1"/>
</dbReference>
<keyword evidence="3" id="KW-0949">S-adenosyl-L-methionine</keyword>
<evidence type="ECO:0000256" key="4">
    <source>
        <dbReference type="ARBA" id="ARBA00022694"/>
    </source>
</evidence>
<evidence type="ECO:0000256" key="2">
    <source>
        <dbReference type="ARBA" id="ARBA00022679"/>
    </source>
</evidence>
<dbReference type="AlphaFoldDB" id="A0AAD9KI30"/>
<keyword evidence="9" id="KW-1185">Reference proteome</keyword>
<dbReference type="EC" id="2.5.1.25" evidence="1"/>
<keyword evidence="4" id="KW-0819">tRNA processing</keyword>
<evidence type="ECO:0000256" key="5">
    <source>
        <dbReference type="ARBA" id="ARBA00034489"/>
    </source>
</evidence>
<comment type="similarity">
    <text evidence="5">Belongs to the TDD superfamily. DTWD2 family.</text>
</comment>
<dbReference type="Pfam" id="PF03942">
    <property type="entry name" value="DTW"/>
    <property type="match status" value="1"/>
</dbReference>
<evidence type="ECO:0000256" key="3">
    <source>
        <dbReference type="ARBA" id="ARBA00022691"/>
    </source>
</evidence>
<accession>A0AAD9KI30</accession>
<dbReference type="InterPro" id="IPR005636">
    <property type="entry name" value="DTW"/>
</dbReference>
<evidence type="ECO:0000259" key="7">
    <source>
        <dbReference type="SMART" id="SM01144"/>
    </source>
</evidence>
<evidence type="ECO:0000313" key="9">
    <source>
        <dbReference type="Proteomes" id="UP001209878"/>
    </source>
</evidence>
<dbReference type="PANTHER" id="PTHR21392">
    <property type="entry name" value="TRNA-URIDINE AMINOCARBOXYPROPYLTRANSFERASE 2"/>
    <property type="match status" value="1"/>
</dbReference>
<name>A0AAD9KI30_RIDPI</name>
<organism evidence="8 9">
    <name type="scientific">Ridgeia piscesae</name>
    <name type="common">Tubeworm</name>
    <dbReference type="NCBI Taxonomy" id="27915"/>
    <lineage>
        <taxon>Eukaryota</taxon>
        <taxon>Metazoa</taxon>
        <taxon>Spiralia</taxon>
        <taxon>Lophotrochozoa</taxon>
        <taxon>Annelida</taxon>
        <taxon>Polychaeta</taxon>
        <taxon>Sedentaria</taxon>
        <taxon>Canalipalpata</taxon>
        <taxon>Sabellida</taxon>
        <taxon>Siboglinidae</taxon>
        <taxon>Ridgeia</taxon>
    </lineage>
</organism>
<comment type="caution">
    <text evidence="8">The sequence shown here is derived from an EMBL/GenBank/DDBJ whole genome shotgun (WGS) entry which is preliminary data.</text>
</comment>
<protein>
    <recommendedName>
        <fullName evidence="1">tRNA-uridine aminocarboxypropyltransferase</fullName>
        <ecNumber evidence="1">2.5.1.25</ecNumber>
    </recommendedName>
</protein>
<evidence type="ECO:0000256" key="6">
    <source>
        <dbReference type="ARBA" id="ARBA00048718"/>
    </source>
</evidence>
<dbReference type="EMBL" id="JAODUO010001053">
    <property type="protein sequence ID" value="KAK2171557.1"/>
    <property type="molecule type" value="Genomic_DNA"/>
</dbReference>
<dbReference type="Proteomes" id="UP001209878">
    <property type="component" value="Unassembled WGS sequence"/>
</dbReference>
<proteinExistence type="inferred from homology"/>
<comment type="catalytic activity">
    <reaction evidence="6">
        <text>a uridine in tRNA + S-adenosyl-L-methionine = a 3-[(3S)-3-amino-3-carboxypropyl]uridine in tRNA + S-methyl-5'-thioadenosine + H(+)</text>
        <dbReference type="Rhea" id="RHEA:62432"/>
        <dbReference type="Rhea" id="RHEA-COMP:13339"/>
        <dbReference type="Rhea" id="RHEA-COMP:16092"/>
        <dbReference type="ChEBI" id="CHEBI:15378"/>
        <dbReference type="ChEBI" id="CHEBI:17509"/>
        <dbReference type="ChEBI" id="CHEBI:59789"/>
        <dbReference type="ChEBI" id="CHEBI:65315"/>
        <dbReference type="ChEBI" id="CHEBI:82930"/>
        <dbReference type="EC" id="2.5.1.25"/>
    </reaction>
</comment>
<sequence>MEDVTDEGDEPSYLLHDLVDVCPDPPESRSVCDTCRRPSTVCWCPYLPVKPLAVSTTICILQHPYEESRRLKTAPMLYHGLQPGKCHIFKGKHFQPDSIPKLQEMMSDPHTLLLFPGETAEDIKKVATEGIGSETEASSPVAYNVILLDGTWLQAKALFHQNKFLHKLRRAEIRARQPSQYVIRTQPTNGSLSTLETAAIAISVLESKPDIVEVLVRPLKALCNFQMQFGAVIHHSKEYLIENGLYTKALPKSKRRRQNILRIVHDCTRKANDCS</sequence>
<feature type="domain" description="DTW" evidence="7">
    <location>
        <begin position="28"/>
        <end position="231"/>
    </location>
</feature>